<dbReference type="Proteomes" id="UP000431264">
    <property type="component" value="Unassembled WGS sequence"/>
</dbReference>
<evidence type="ECO:0000313" key="2">
    <source>
        <dbReference type="EMBL" id="MVO08198.1"/>
    </source>
</evidence>
<dbReference type="InterPro" id="IPR025643">
    <property type="entry name" value="R2K_3"/>
</dbReference>
<keyword evidence="3" id="KW-1185">Reference proteome</keyword>
<comment type="caution">
    <text evidence="2">The sequence shown here is derived from an EMBL/GenBank/DDBJ whole genome shotgun (WGS) entry which is preliminary data.</text>
</comment>
<dbReference type="EMBL" id="WQLW01000002">
    <property type="protein sequence ID" value="MVO08198.1"/>
    <property type="molecule type" value="Genomic_DNA"/>
</dbReference>
<evidence type="ECO:0000313" key="3">
    <source>
        <dbReference type="Proteomes" id="UP000431264"/>
    </source>
</evidence>
<gene>
    <name evidence="2" type="ORF">GOQ30_03345</name>
</gene>
<dbReference type="AlphaFoldDB" id="A0A6I4IF53"/>
<feature type="domain" description="ATP-grasp" evidence="1">
    <location>
        <begin position="92"/>
        <end position="252"/>
    </location>
</feature>
<reference evidence="3" key="1">
    <citation type="submission" date="2019-05" db="EMBL/GenBank/DDBJ databases">
        <title>Flavobacterium profundi sp. nov., isolated from a deep-sea seamount.</title>
        <authorList>
            <person name="Zhang D.-C."/>
        </authorList>
    </citation>
    <scope>NUCLEOTIDE SEQUENCE [LARGE SCALE GENOMIC DNA]</scope>
    <source>
        <strain evidence="3">TP390</strain>
    </source>
</reference>
<dbReference type="Pfam" id="PF14243">
    <property type="entry name" value="R2K_3"/>
    <property type="match status" value="1"/>
</dbReference>
<accession>A0A6I4IF53</accession>
<protein>
    <submittedName>
        <fullName evidence="2">DUF4343 domain-containing protein</fullName>
    </submittedName>
</protein>
<name>A0A6I4IF53_9FLAO</name>
<proteinExistence type="predicted"/>
<evidence type="ECO:0000259" key="1">
    <source>
        <dbReference type="Pfam" id="PF14243"/>
    </source>
</evidence>
<organism evidence="2 3">
    <name type="scientific">Flavobacterium profundi</name>
    <dbReference type="NCBI Taxonomy" id="1774945"/>
    <lineage>
        <taxon>Bacteria</taxon>
        <taxon>Pseudomonadati</taxon>
        <taxon>Bacteroidota</taxon>
        <taxon>Flavobacteriia</taxon>
        <taxon>Flavobacteriales</taxon>
        <taxon>Flavobacteriaceae</taxon>
        <taxon>Flavobacterium</taxon>
    </lineage>
</organism>
<sequence length="263" mass="30261">MYFLVQSNIYLDPDHNKIFDALKDLGIAYEAITVKSTDTSLPITTDRKDVFVYGSVQMARLAKQYTNWYPGSFYGGNHLYEIYAKQYGSNLLNDAIRIAKLTDDLVWQNGEKKFIKPYQVAKAFTGKVFEKEEWEDFIIEGLAHPKRFMKEDMLIQIAKPKETIKEARLWIVGGQIIDAGYYKFNGDFPFEATVATEGIAFAKEMIGLFNVEEAFVMDICYTLEGWKIVEINCINSSGFYTNTNVKSILKALDIYFTHKIQKM</sequence>
<dbReference type="OrthoDB" id="641345at2"/>
<dbReference type="RefSeq" id="WP_140996596.1">
    <property type="nucleotide sequence ID" value="NZ_VDCZ01000002.1"/>
</dbReference>